<organism evidence="2 3">
    <name type="scientific">Trifolium medium</name>
    <dbReference type="NCBI Taxonomy" id="97028"/>
    <lineage>
        <taxon>Eukaryota</taxon>
        <taxon>Viridiplantae</taxon>
        <taxon>Streptophyta</taxon>
        <taxon>Embryophyta</taxon>
        <taxon>Tracheophyta</taxon>
        <taxon>Spermatophyta</taxon>
        <taxon>Magnoliopsida</taxon>
        <taxon>eudicotyledons</taxon>
        <taxon>Gunneridae</taxon>
        <taxon>Pentapetalae</taxon>
        <taxon>rosids</taxon>
        <taxon>fabids</taxon>
        <taxon>Fabales</taxon>
        <taxon>Fabaceae</taxon>
        <taxon>Papilionoideae</taxon>
        <taxon>50 kb inversion clade</taxon>
        <taxon>NPAAA clade</taxon>
        <taxon>Hologalegina</taxon>
        <taxon>IRL clade</taxon>
        <taxon>Trifolieae</taxon>
        <taxon>Trifolium</taxon>
    </lineage>
</organism>
<sequence>MRVAAVATGKASSGSPDYSTEVGGC</sequence>
<comment type="caution">
    <text evidence="2">The sequence shown here is derived from an EMBL/GenBank/DDBJ whole genome shotgun (WGS) entry which is preliminary data.</text>
</comment>
<reference evidence="2 3" key="1">
    <citation type="journal article" date="2018" name="Front. Plant Sci.">
        <title>Red Clover (Trifolium pratense) and Zigzag Clover (T. medium) - A Picture of Genomic Similarities and Differences.</title>
        <authorList>
            <person name="Dluhosova J."/>
            <person name="Istvanek J."/>
            <person name="Nedelnik J."/>
            <person name="Repkova J."/>
        </authorList>
    </citation>
    <scope>NUCLEOTIDE SEQUENCE [LARGE SCALE GENOMIC DNA]</scope>
    <source>
        <strain evidence="3">cv. 10/8</strain>
        <tissue evidence="2">Leaf</tissue>
    </source>
</reference>
<proteinExistence type="predicted"/>
<dbReference type="AlphaFoldDB" id="A0A392V4T6"/>
<keyword evidence="3" id="KW-1185">Reference proteome</keyword>
<feature type="region of interest" description="Disordered" evidence="1">
    <location>
        <begin position="1"/>
        <end position="25"/>
    </location>
</feature>
<dbReference type="Proteomes" id="UP000265520">
    <property type="component" value="Unassembled WGS sequence"/>
</dbReference>
<evidence type="ECO:0000313" key="3">
    <source>
        <dbReference type="Proteomes" id="UP000265520"/>
    </source>
</evidence>
<evidence type="ECO:0000313" key="2">
    <source>
        <dbReference type="EMBL" id="MCI82452.1"/>
    </source>
</evidence>
<protein>
    <submittedName>
        <fullName evidence="2">Uncharacterized protein</fullName>
    </submittedName>
</protein>
<name>A0A392V4T6_9FABA</name>
<dbReference type="EMBL" id="LXQA011043769">
    <property type="protein sequence ID" value="MCI82452.1"/>
    <property type="molecule type" value="Genomic_DNA"/>
</dbReference>
<accession>A0A392V4T6</accession>
<feature type="non-terminal residue" evidence="2">
    <location>
        <position position="25"/>
    </location>
</feature>
<evidence type="ECO:0000256" key="1">
    <source>
        <dbReference type="SAM" id="MobiDB-lite"/>
    </source>
</evidence>